<keyword evidence="1" id="KW-0472">Membrane</keyword>
<dbReference type="Pfam" id="PF26498">
    <property type="entry name" value="DUF8164"/>
    <property type="match status" value="1"/>
</dbReference>
<dbReference type="AlphaFoldDB" id="A0ABD6DEA1"/>
<feature type="transmembrane region" description="Helical" evidence="1">
    <location>
        <begin position="231"/>
        <end position="254"/>
    </location>
</feature>
<dbReference type="EMBL" id="JBHUDO010000001">
    <property type="protein sequence ID" value="MFD1644664.1"/>
    <property type="molecule type" value="Genomic_DNA"/>
</dbReference>
<dbReference type="InterPro" id="IPR058478">
    <property type="entry name" value="DUF8164"/>
</dbReference>
<evidence type="ECO:0000256" key="1">
    <source>
        <dbReference type="SAM" id="Phobius"/>
    </source>
</evidence>
<accession>A0ABD6DEA1</accession>
<name>A0ABD6DEA1_9EURY</name>
<comment type="caution">
    <text evidence="3">The sequence shown here is derived from an EMBL/GenBank/DDBJ whole genome shotgun (WGS) entry which is preliminary data.</text>
</comment>
<keyword evidence="1" id="KW-1133">Transmembrane helix</keyword>
<feature type="domain" description="DUF8164" evidence="2">
    <location>
        <begin position="32"/>
        <end position="236"/>
    </location>
</feature>
<dbReference type="RefSeq" id="WP_256399923.1">
    <property type="nucleotide sequence ID" value="NZ_JANHJR010000002.1"/>
</dbReference>
<dbReference type="Proteomes" id="UP001597034">
    <property type="component" value="Unassembled WGS sequence"/>
</dbReference>
<evidence type="ECO:0000313" key="3">
    <source>
        <dbReference type="EMBL" id="MFD1644664.1"/>
    </source>
</evidence>
<sequence>MDESTRELWGDTPEWVQEELDKALAVPEATSSFTLVALPQSASVNPGDELHIPLFICGYGLPDRHKLTVYHHHPDIFDGAHGAAVSPVNGIVDSEENEIRQIILGKEAFRQDMAETIQFHAVGTTFGVPDVFFVDDITWGRNMETPENQIEGAEEILPRLFPRTTAEAMTPDGEYPLLLTFDIDEDAEPGDYDIHLIFTYGDEEEVSNCHKIETIHVNSRRERLEPWPTRIAMLAGIAAVLSLIYNTGVISAIIEAVLGLL</sequence>
<evidence type="ECO:0000259" key="2">
    <source>
        <dbReference type="Pfam" id="PF26498"/>
    </source>
</evidence>
<keyword evidence="1" id="KW-0812">Transmembrane</keyword>
<organism evidence="3 4">
    <name type="scientific">Haloarchaeobius litoreus</name>
    <dbReference type="NCBI Taxonomy" id="755306"/>
    <lineage>
        <taxon>Archaea</taxon>
        <taxon>Methanobacteriati</taxon>
        <taxon>Methanobacteriota</taxon>
        <taxon>Stenosarchaea group</taxon>
        <taxon>Halobacteria</taxon>
        <taxon>Halobacteriales</taxon>
        <taxon>Halorubellaceae</taxon>
        <taxon>Haloarchaeobius</taxon>
    </lineage>
</organism>
<reference evidence="3 4" key="1">
    <citation type="journal article" date="2019" name="Int. J. Syst. Evol. Microbiol.">
        <title>The Global Catalogue of Microorganisms (GCM) 10K type strain sequencing project: providing services to taxonomists for standard genome sequencing and annotation.</title>
        <authorList>
            <consortium name="The Broad Institute Genomics Platform"/>
            <consortium name="The Broad Institute Genome Sequencing Center for Infectious Disease"/>
            <person name="Wu L."/>
            <person name="Ma J."/>
        </authorList>
    </citation>
    <scope>NUCLEOTIDE SEQUENCE [LARGE SCALE GENOMIC DNA]</scope>
    <source>
        <strain evidence="3 4">CGMCC 1.10390</strain>
    </source>
</reference>
<keyword evidence="4" id="KW-1185">Reference proteome</keyword>
<evidence type="ECO:0000313" key="4">
    <source>
        <dbReference type="Proteomes" id="UP001597034"/>
    </source>
</evidence>
<gene>
    <name evidence="3" type="ORF">ACFSBL_03115</name>
</gene>
<protein>
    <recommendedName>
        <fullName evidence="2">DUF8164 domain-containing protein</fullName>
    </recommendedName>
</protein>
<proteinExistence type="predicted"/>